<dbReference type="NCBIfam" id="TIGR00778">
    <property type="entry name" value="ahpD_dom"/>
    <property type="match status" value="1"/>
</dbReference>
<name>A0ABY1QUN2_9SPHN</name>
<dbReference type="InterPro" id="IPR029032">
    <property type="entry name" value="AhpD-like"/>
</dbReference>
<dbReference type="Pfam" id="PF02627">
    <property type="entry name" value="CMD"/>
    <property type="match status" value="1"/>
</dbReference>
<dbReference type="PANTHER" id="PTHR33930:SF2">
    <property type="entry name" value="BLR3452 PROTEIN"/>
    <property type="match status" value="1"/>
</dbReference>
<gene>
    <name evidence="2" type="ORF">SAMN06296065_11569</name>
</gene>
<dbReference type="Proteomes" id="UP001157910">
    <property type="component" value="Unassembled WGS sequence"/>
</dbReference>
<organism evidence="2 3">
    <name type="scientific">Novosphingobium panipatense</name>
    <dbReference type="NCBI Taxonomy" id="428991"/>
    <lineage>
        <taxon>Bacteria</taxon>
        <taxon>Pseudomonadati</taxon>
        <taxon>Pseudomonadota</taxon>
        <taxon>Alphaproteobacteria</taxon>
        <taxon>Sphingomonadales</taxon>
        <taxon>Sphingomonadaceae</taxon>
        <taxon>Novosphingobium</taxon>
    </lineage>
</organism>
<evidence type="ECO:0000313" key="3">
    <source>
        <dbReference type="Proteomes" id="UP001157910"/>
    </source>
</evidence>
<proteinExistence type="predicted"/>
<evidence type="ECO:0000259" key="1">
    <source>
        <dbReference type="Pfam" id="PF02627"/>
    </source>
</evidence>
<dbReference type="Gene3D" id="1.20.1290.10">
    <property type="entry name" value="AhpD-like"/>
    <property type="match status" value="1"/>
</dbReference>
<keyword evidence="3" id="KW-1185">Reference proteome</keyword>
<reference evidence="2 3" key="1">
    <citation type="submission" date="2017-05" db="EMBL/GenBank/DDBJ databases">
        <authorList>
            <person name="Varghese N."/>
            <person name="Submissions S."/>
        </authorList>
    </citation>
    <scope>NUCLEOTIDE SEQUENCE [LARGE SCALE GENOMIC DNA]</scope>
    <source>
        <strain evidence="2 3">SM16</strain>
    </source>
</reference>
<dbReference type="SUPFAM" id="SSF69118">
    <property type="entry name" value="AhpD-like"/>
    <property type="match status" value="1"/>
</dbReference>
<dbReference type="InterPro" id="IPR004675">
    <property type="entry name" value="AhpD_core"/>
</dbReference>
<feature type="domain" description="Carboxymuconolactone decarboxylase-like" evidence="1">
    <location>
        <begin position="24"/>
        <end position="106"/>
    </location>
</feature>
<dbReference type="InterPro" id="IPR003779">
    <property type="entry name" value="CMD-like"/>
</dbReference>
<dbReference type="EMBL" id="FXUI01000015">
    <property type="protein sequence ID" value="SMP80871.1"/>
    <property type="molecule type" value="Genomic_DNA"/>
</dbReference>
<dbReference type="RefSeq" id="WP_346770700.1">
    <property type="nucleotide sequence ID" value="NZ_FXUI01000015.1"/>
</dbReference>
<evidence type="ECO:0000313" key="2">
    <source>
        <dbReference type="EMBL" id="SMP80871.1"/>
    </source>
</evidence>
<sequence length="115" mass="11953">MMQDWNAYLENMMGRVGELTALSPELGQGLQTFRGAVEAPGHLPAKMHSLIALAVAVTTRCDGCIATHARAAAENGATKEELAETLTVAVALNAGAAVAYSARVMDAFSAFSDGK</sequence>
<accession>A0ABY1QUN2</accession>
<comment type="caution">
    <text evidence="2">The sequence shown here is derived from an EMBL/GenBank/DDBJ whole genome shotgun (WGS) entry which is preliminary data.</text>
</comment>
<dbReference type="PANTHER" id="PTHR33930">
    <property type="entry name" value="ALKYL HYDROPEROXIDE REDUCTASE AHPD"/>
    <property type="match status" value="1"/>
</dbReference>
<protein>
    <submittedName>
        <fullName evidence="2">Alkylhydroperoxidase AhpD family core domain-containing protein</fullName>
    </submittedName>
</protein>